<dbReference type="CDD" id="cd17930">
    <property type="entry name" value="DEXHc_cas3"/>
    <property type="match status" value="1"/>
</dbReference>
<reference evidence="9" key="1">
    <citation type="journal article" date="2019" name="Int. J. Syst. Evol. Microbiol.">
        <title>The Global Catalogue of Microorganisms (GCM) 10K type strain sequencing project: providing services to taxonomists for standard genome sequencing and annotation.</title>
        <authorList>
            <consortium name="The Broad Institute Genomics Platform"/>
            <consortium name="The Broad Institute Genome Sequencing Center for Infectious Disease"/>
            <person name="Wu L."/>
            <person name="Ma J."/>
        </authorList>
    </citation>
    <scope>NUCLEOTIDE SEQUENCE [LARGE SCALE GENOMIC DNA]</scope>
    <source>
        <strain evidence="9">CCM 8749</strain>
    </source>
</reference>
<dbReference type="InterPro" id="IPR011545">
    <property type="entry name" value="DEAD/DEAH_box_helicase_dom"/>
</dbReference>
<keyword evidence="5" id="KW-0051">Antiviral defense</keyword>
<evidence type="ECO:0000256" key="2">
    <source>
        <dbReference type="ARBA" id="ARBA00022801"/>
    </source>
</evidence>
<evidence type="ECO:0000313" key="8">
    <source>
        <dbReference type="EMBL" id="MFC5986803.1"/>
    </source>
</evidence>
<dbReference type="InterPro" id="IPR014001">
    <property type="entry name" value="Helicase_ATP-bd"/>
</dbReference>
<dbReference type="Proteomes" id="UP001596250">
    <property type="component" value="Unassembled WGS sequence"/>
</dbReference>
<evidence type="ECO:0000259" key="7">
    <source>
        <dbReference type="PROSITE" id="PS51643"/>
    </source>
</evidence>
<keyword evidence="2" id="KW-0378">Hydrolase</keyword>
<evidence type="ECO:0000256" key="4">
    <source>
        <dbReference type="ARBA" id="ARBA00022840"/>
    </source>
</evidence>
<dbReference type="GO" id="GO:0004519">
    <property type="term" value="F:endonuclease activity"/>
    <property type="evidence" value="ECO:0007669"/>
    <property type="project" value="UniProtKB-KW"/>
</dbReference>
<dbReference type="SUPFAM" id="SSF109604">
    <property type="entry name" value="HD-domain/PDEase-like"/>
    <property type="match status" value="1"/>
</dbReference>
<accession>A0ABW1IPM9</accession>
<dbReference type="InterPro" id="IPR027417">
    <property type="entry name" value="P-loop_NTPase"/>
</dbReference>
<keyword evidence="9" id="KW-1185">Reference proteome</keyword>
<evidence type="ECO:0000259" key="6">
    <source>
        <dbReference type="PROSITE" id="PS51192"/>
    </source>
</evidence>
<proteinExistence type="predicted"/>
<dbReference type="Pfam" id="PF01966">
    <property type="entry name" value="HD"/>
    <property type="match status" value="1"/>
</dbReference>
<dbReference type="PROSITE" id="PS51192">
    <property type="entry name" value="HELICASE_ATP_BIND_1"/>
    <property type="match status" value="1"/>
</dbReference>
<dbReference type="NCBIfam" id="TIGR01596">
    <property type="entry name" value="cas3_HD"/>
    <property type="match status" value="1"/>
</dbReference>
<dbReference type="EMBL" id="JBHSQV010000135">
    <property type="protein sequence ID" value="MFC5986803.1"/>
    <property type="molecule type" value="Genomic_DNA"/>
</dbReference>
<feature type="domain" description="Helicase ATP-binding" evidence="6">
    <location>
        <begin position="247"/>
        <end position="426"/>
    </location>
</feature>
<dbReference type="InterPro" id="IPR054712">
    <property type="entry name" value="Cas3-like_dom"/>
</dbReference>
<dbReference type="SUPFAM" id="SSF52540">
    <property type="entry name" value="P-loop containing nucleoside triphosphate hydrolases"/>
    <property type="match status" value="1"/>
</dbReference>
<gene>
    <name evidence="8" type="ORF">ACFPXP_10275</name>
</gene>
<keyword evidence="8" id="KW-0255">Endonuclease</keyword>
<feature type="domain" description="HD Cas3-type" evidence="7">
    <location>
        <begin position="16"/>
        <end position="191"/>
    </location>
</feature>
<dbReference type="Gene3D" id="3.40.50.300">
    <property type="entry name" value="P-loop containing nucleotide triphosphate hydrolases"/>
    <property type="match status" value="2"/>
</dbReference>
<dbReference type="RefSeq" id="WP_379894118.1">
    <property type="nucleotide sequence ID" value="NZ_CBCSCT010000072.1"/>
</dbReference>
<keyword evidence="3" id="KW-0347">Helicase</keyword>
<sequence length="751" mass="85008">MSIKYIAHVRKNEDGSWAEPHDLVNHSEGTANIARSFASKLQSKQWAEAAGWGHDAGKGRPEWLTYLKVKSGYDPEARYQTNIGKISHAIHGAELVERLYGKGIGRLLAYCIAGHHTGLPDWSGVEGAGQSSLQFRKSQVSDLELEQIDPSLIAKLQESKPLRPPWKFKGGLDMSLWIRMLFSCLVDADFLDTESYMKQAKALNRGQYLPVEALKERLRLYNEDLGKNAELTSVNVLRGEILQKCIKAAQRSRGIYSLTVPTGGGKTLSGLTFALEHACKWKHDRVIYVSSYMSILEQNVEVFREAVGKDQVVEHHSNVVEDEADIRSRLAMENWDAPLIVTTSVQFFESLFAAKPGRCRKLHNIANSVIVLDEVQLLPPAFLAPILETLQLLVDRYNVSIVLMTATQPALKERMMDGRLFKGLKEVKEIVGTDEEVRSLYDLLKRTEIQFPSDSHTVEHWGEIADQLRHSGEVLCIVSDRKSCRELHARMPAGTYHLSALMCGQNLSDKIKEIKKKLEQNHTSEPENRVPVRVISTQLVEAGVDLDFPIVYRAFAGLDSIMQAAGRCNRNGRLRPELGKVIVFHPPRPAPIGILRKAADTTRSILSSSTSDDVASPAIFEKFFEELYWRVHSLDEKEIVRLLDPQRNDPKECSIFFRTAAEKFELIDKTNQRTVLIPYRDGQRLIDDLRSNGPDRYLMRKLQRYTVNVYSREFEELQGQEAVEEIWPKVFALTSIKHYTEDAGLFIESSA</sequence>
<dbReference type="Gene3D" id="1.10.3210.10">
    <property type="entry name" value="Hypothetical protein af1432"/>
    <property type="match status" value="1"/>
</dbReference>
<evidence type="ECO:0000256" key="5">
    <source>
        <dbReference type="ARBA" id="ARBA00023118"/>
    </source>
</evidence>
<name>A0ABW1IPM9_9BACL</name>
<dbReference type="InterPro" id="IPR006483">
    <property type="entry name" value="CRISPR-assoc_Cas3_HD"/>
</dbReference>
<keyword evidence="1" id="KW-0547">Nucleotide-binding</keyword>
<organism evidence="8 9">
    <name type="scientific">Marinicrinis lubricantis</name>
    <dbReference type="NCBI Taxonomy" id="2086470"/>
    <lineage>
        <taxon>Bacteria</taxon>
        <taxon>Bacillati</taxon>
        <taxon>Bacillota</taxon>
        <taxon>Bacilli</taxon>
        <taxon>Bacillales</taxon>
        <taxon>Paenibacillaceae</taxon>
    </lineage>
</organism>
<keyword evidence="8" id="KW-0540">Nuclease</keyword>
<dbReference type="InterPro" id="IPR006674">
    <property type="entry name" value="HD_domain"/>
</dbReference>
<evidence type="ECO:0000256" key="3">
    <source>
        <dbReference type="ARBA" id="ARBA00022806"/>
    </source>
</evidence>
<dbReference type="Pfam" id="PF00270">
    <property type="entry name" value="DEAD"/>
    <property type="match status" value="1"/>
</dbReference>
<protein>
    <submittedName>
        <fullName evidence="8">CRISPR-associated endonuclease Cas3</fullName>
    </submittedName>
</protein>
<dbReference type="SMART" id="SM00487">
    <property type="entry name" value="DEXDc"/>
    <property type="match status" value="1"/>
</dbReference>
<dbReference type="CDD" id="cd09641">
    <property type="entry name" value="Cas3''_I"/>
    <property type="match status" value="1"/>
</dbReference>
<comment type="caution">
    <text evidence="8">The sequence shown here is derived from an EMBL/GenBank/DDBJ whole genome shotgun (WGS) entry which is preliminary data.</text>
</comment>
<dbReference type="Pfam" id="PF22590">
    <property type="entry name" value="Cas3-like_C_2"/>
    <property type="match status" value="1"/>
</dbReference>
<evidence type="ECO:0000313" key="9">
    <source>
        <dbReference type="Proteomes" id="UP001596250"/>
    </source>
</evidence>
<evidence type="ECO:0000256" key="1">
    <source>
        <dbReference type="ARBA" id="ARBA00022741"/>
    </source>
</evidence>
<keyword evidence="4" id="KW-0067">ATP-binding</keyword>
<dbReference type="PROSITE" id="PS51643">
    <property type="entry name" value="HD_CAS3"/>
    <property type="match status" value="1"/>
</dbReference>